<dbReference type="Pfam" id="PF16137">
    <property type="entry name" value="DUF4845"/>
    <property type="match status" value="1"/>
</dbReference>
<evidence type="ECO:0000313" key="3">
    <source>
        <dbReference type="Proteomes" id="UP000826722"/>
    </source>
</evidence>
<evidence type="ECO:0000256" key="1">
    <source>
        <dbReference type="SAM" id="Phobius"/>
    </source>
</evidence>
<dbReference type="AlphaFoldDB" id="A0A8D5JZF6"/>
<keyword evidence="1" id="KW-0812">Transmembrane</keyword>
<keyword evidence="3" id="KW-1185">Reference proteome</keyword>
<proteinExistence type="predicted"/>
<name>A0A8D5JZF6_9PROT</name>
<dbReference type="InterPro" id="IPR032314">
    <property type="entry name" value="DUF4845"/>
</dbReference>
<evidence type="ECO:0000313" key="2">
    <source>
        <dbReference type="EMBL" id="BCM25617.1"/>
    </source>
</evidence>
<accession>A0A8D5JZF6</accession>
<keyword evidence="1" id="KW-1133">Transmembrane helix</keyword>
<dbReference type="RefSeq" id="WP_221763686.1">
    <property type="nucleotide sequence ID" value="NZ_AP024110.1"/>
</dbReference>
<dbReference type="EMBL" id="AP024110">
    <property type="protein sequence ID" value="BCM25617.1"/>
    <property type="molecule type" value="Genomic_DNA"/>
</dbReference>
<dbReference type="KEGG" id="mpau:ZMTM_18760"/>
<keyword evidence="1" id="KW-0472">Membrane</keyword>
<protein>
    <recommendedName>
        <fullName evidence="4">DUF4845 domain-containing protein</fullName>
    </recommendedName>
</protein>
<dbReference type="Proteomes" id="UP000826722">
    <property type="component" value="Chromosome"/>
</dbReference>
<sequence>MHKQRGITFIGLVFMIAAGLFIAIIAMKLAPAYLEYFNVKNAVTKIGNDASFADMTKKDIADEFDRSATIDSIEVVQGRDLEVTKDDSGKQIVSIEYQKVVPIVANISVLLDFSASTGKSHLVNPSQPTQ</sequence>
<evidence type="ECO:0008006" key="4">
    <source>
        <dbReference type="Google" id="ProtNLM"/>
    </source>
</evidence>
<reference evidence="2" key="1">
    <citation type="journal article" date="2021" name="Arch. Microbiol.">
        <title>Methyloradius palustris gen. nov., sp. nov., a methanol-oxidizing bacterium isolated from snow.</title>
        <authorList>
            <person name="Miyadera T."/>
            <person name="Kojima H."/>
            <person name="Fukui M."/>
        </authorList>
    </citation>
    <scope>NUCLEOTIDE SEQUENCE</scope>
    <source>
        <strain evidence="2">Zm11</strain>
    </source>
</reference>
<gene>
    <name evidence="2" type="ORF">ZMTM_18760</name>
</gene>
<organism evidence="2 3">
    <name type="scientific">Methyloradius palustris</name>
    <dbReference type="NCBI Taxonomy" id="2778876"/>
    <lineage>
        <taxon>Bacteria</taxon>
        <taxon>Pseudomonadati</taxon>
        <taxon>Pseudomonadota</taxon>
        <taxon>Betaproteobacteria</taxon>
        <taxon>Nitrosomonadales</taxon>
        <taxon>Methylophilaceae</taxon>
        <taxon>Methyloradius</taxon>
    </lineage>
</organism>
<feature type="transmembrane region" description="Helical" evidence="1">
    <location>
        <begin position="6"/>
        <end position="27"/>
    </location>
</feature>